<keyword evidence="1" id="KW-1133">Transmembrane helix</keyword>
<feature type="transmembrane region" description="Helical" evidence="1">
    <location>
        <begin position="24"/>
        <end position="46"/>
    </location>
</feature>
<name>A0A0B2QZ04_GLYSO</name>
<evidence type="ECO:0008006" key="3">
    <source>
        <dbReference type="Google" id="ProtNLM"/>
    </source>
</evidence>
<protein>
    <recommendedName>
        <fullName evidence="3">Reverse transcriptase zinc-binding domain-containing protein</fullName>
    </recommendedName>
</protein>
<keyword evidence="1" id="KW-0472">Membrane</keyword>
<gene>
    <name evidence="2" type="ORF">glysoja_028733</name>
</gene>
<evidence type="ECO:0000256" key="1">
    <source>
        <dbReference type="SAM" id="Phobius"/>
    </source>
</evidence>
<proteinExistence type="predicted"/>
<keyword evidence="1" id="KW-0812">Transmembrane</keyword>
<dbReference type="AlphaFoldDB" id="A0A0B2QZ04"/>
<sequence>CVFCNQFVEYINHLFLHCNFTSNMWYVIFAWLGVVMLLLQDIQTLYDQVWKCFRDKKVKRLKHLFWHASCRCICNMRNNTIIRNSTFAEPMGCIQQIKSILWQWLLYKRGV</sequence>
<dbReference type="Proteomes" id="UP000053555">
    <property type="component" value="Unassembled WGS sequence"/>
</dbReference>
<feature type="non-terminal residue" evidence="2">
    <location>
        <position position="111"/>
    </location>
</feature>
<organism evidence="2">
    <name type="scientific">Glycine soja</name>
    <name type="common">Wild soybean</name>
    <dbReference type="NCBI Taxonomy" id="3848"/>
    <lineage>
        <taxon>Eukaryota</taxon>
        <taxon>Viridiplantae</taxon>
        <taxon>Streptophyta</taxon>
        <taxon>Embryophyta</taxon>
        <taxon>Tracheophyta</taxon>
        <taxon>Spermatophyta</taxon>
        <taxon>Magnoliopsida</taxon>
        <taxon>eudicotyledons</taxon>
        <taxon>Gunneridae</taxon>
        <taxon>Pentapetalae</taxon>
        <taxon>rosids</taxon>
        <taxon>fabids</taxon>
        <taxon>Fabales</taxon>
        <taxon>Fabaceae</taxon>
        <taxon>Papilionoideae</taxon>
        <taxon>50 kb inversion clade</taxon>
        <taxon>NPAAA clade</taxon>
        <taxon>indigoferoid/millettioid clade</taxon>
        <taxon>Phaseoleae</taxon>
        <taxon>Glycine</taxon>
        <taxon>Glycine subgen. Soja</taxon>
    </lineage>
</organism>
<dbReference type="EMBL" id="KN654903">
    <property type="protein sequence ID" value="KHN24887.1"/>
    <property type="molecule type" value="Genomic_DNA"/>
</dbReference>
<feature type="non-terminal residue" evidence="2">
    <location>
        <position position="1"/>
    </location>
</feature>
<accession>A0A0B2QZ04</accession>
<evidence type="ECO:0000313" key="2">
    <source>
        <dbReference type="EMBL" id="KHN24887.1"/>
    </source>
</evidence>
<reference evidence="2" key="1">
    <citation type="submission" date="2014-07" db="EMBL/GenBank/DDBJ databases">
        <title>Identification of a novel salt tolerance gene in wild soybean by whole-genome sequencing.</title>
        <authorList>
            <person name="Lam H.-M."/>
            <person name="Qi X."/>
            <person name="Li M.-W."/>
            <person name="Liu X."/>
            <person name="Xie M."/>
            <person name="Ni M."/>
            <person name="Xu X."/>
        </authorList>
    </citation>
    <scope>NUCLEOTIDE SEQUENCE [LARGE SCALE GENOMIC DNA]</scope>
    <source>
        <tissue evidence="2">Root</tissue>
    </source>
</reference>